<dbReference type="PANTHER" id="PTHR30093">
    <property type="entry name" value="GENERAL SECRETION PATHWAY PROTEIN G"/>
    <property type="match status" value="1"/>
</dbReference>
<dbReference type="KEGG" id="tpla:ElP_40080"/>
<feature type="transmembrane region" description="Helical" evidence="1">
    <location>
        <begin position="293"/>
        <end position="316"/>
    </location>
</feature>
<keyword evidence="2" id="KW-0732">Signal</keyword>
<keyword evidence="1" id="KW-1133">Transmembrane helix</keyword>
<organism evidence="4 5">
    <name type="scientific">Tautonia plasticadhaerens</name>
    <dbReference type="NCBI Taxonomy" id="2527974"/>
    <lineage>
        <taxon>Bacteria</taxon>
        <taxon>Pseudomonadati</taxon>
        <taxon>Planctomycetota</taxon>
        <taxon>Planctomycetia</taxon>
        <taxon>Isosphaerales</taxon>
        <taxon>Isosphaeraceae</taxon>
        <taxon>Tautonia</taxon>
    </lineage>
</organism>
<feature type="domain" description="DUF1559" evidence="3">
    <location>
        <begin position="317"/>
        <end position="593"/>
    </location>
</feature>
<dbReference type="InterPro" id="IPR012902">
    <property type="entry name" value="N_methyl_site"/>
</dbReference>
<feature type="signal peptide" evidence="2">
    <location>
        <begin position="1"/>
        <end position="38"/>
    </location>
</feature>
<dbReference type="InterPro" id="IPR045584">
    <property type="entry name" value="Pilin-like"/>
</dbReference>
<evidence type="ECO:0000259" key="3">
    <source>
        <dbReference type="Pfam" id="PF07596"/>
    </source>
</evidence>
<keyword evidence="1" id="KW-0472">Membrane</keyword>
<gene>
    <name evidence="4" type="ORF">ElP_40080</name>
</gene>
<evidence type="ECO:0000256" key="2">
    <source>
        <dbReference type="SAM" id="SignalP"/>
    </source>
</evidence>
<keyword evidence="5" id="KW-1185">Reference proteome</keyword>
<dbReference type="Proteomes" id="UP000317835">
    <property type="component" value="Chromosome"/>
</dbReference>
<dbReference type="EMBL" id="CP036426">
    <property type="protein sequence ID" value="QDV36096.1"/>
    <property type="molecule type" value="Genomic_DNA"/>
</dbReference>
<dbReference type="NCBIfam" id="TIGR04294">
    <property type="entry name" value="pre_pil_HX9DG"/>
    <property type="match status" value="1"/>
</dbReference>
<dbReference type="Pfam" id="PF07963">
    <property type="entry name" value="N_methyl"/>
    <property type="match status" value="1"/>
</dbReference>
<reference evidence="4 5" key="1">
    <citation type="submission" date="2019-02" db="EMBL/GenBank/DDBJ databases">
        <title>Deep-cultivation of Planctomycetes and their phenomic and genomic characterization uncovers novel biology.</title>
        <authorList>
            <person name="Wiegand S."/>
            <person name="Jogler M."/>
            <person name="Boedeker C."/>
            <person name="Pinto D."/>
            <person name="Vollmers J."/>
            <person name="Rivas-Marin E."/>
            <person name="Kohn T."/>
            <person name="Peeters S.H."/>
            <person name="Heuer A."/>
            <person name="Rast P."/>
            <person name="Oberbeckmann S."/>
            <person name="Bunk B."/>
            <person name="Jeske O."/>
            <person name="Meyerdierks A."/>
            <person name="Storesund J.E."/>
            <person name="Kallscheuer N."/>
            <person name="Luecker S."/>
            <person name="Lage O.M."/>
            <person name="Pohl T."/>
            <person name="Merkel B.J."/>
            <person name="Hornburger P."/>
            <person name="Mueller R.-W."/>
            <person name="Bruemmer F."/>
            <person name="Labrenz M."/>
            <person name="Spormann A.M."/>
            <person name="Op den Camp H."/>
            <person name="Overmann J."/>
            <person name="Amann R."/>
            <person name="Jetten M.S.M."/>
            <person name="Mascher T."/>
            <person name="Medema M.H."/>
            <person name="Devos D.P."/>
            <person name="Kaster A.-K."/>
            <person name="Ovreas L."/>
            <person name="Rohde M."/>
            <person name="Galperin M.Y."/>
            <person name="Jogler C."/>
        </authorList>
    </citation>
    <scope>NUCLEOTIDE SEQUENCE [LARGE SCALE GENOMIC DNA]</scope>
    <source>
        <strain evidence="4 5">ElP</strain>
    </source>
</reference>
<accession>A0A518H5H5</accession>
<evidence type="ECO:0000313" key="5">
    <source>
        <dbReference type="Proteomes" id="UP000317835"/>
    </source>
</evidence>
<dbReference type="InterPro" id="IPR027558">
    <property type="entry name" value="Pre_pil_HX9DG_C"/>
</dbReference>
<dbReference type="SUPFAM" id="SSF54523">
    <property type="entry name" value="Pili subunits"/>
    <property type="match status" value="1"/>
</dbReference>
<dbReference type="PANTHER" id="PTHR30093:SF2">
    <property type="entry name" value="TYPE II SECRETION SYSTEM PROTEIN H"/>
    <property type="match status" value="1"/>
</dbReference>
<dbReference type="InterPro" id="IPR011453">
    <property type="entry name" value="DUF1559"/>
</dbReference>
<name>A0A518H5H5_9BACT</name>
<dbReference type="NCBIfam" id="TIGR02532">
    <property type="entry name" value="IV_pilin_GFxxxE"/>
    <property type="match status" value="1"/>
</dbReference>
<dbReference type="RefSeq" id="WP_145272131.1">
    <property type="nucleotide sequence ID" value="NZ_CP036426.1"/>
</dbReference>
<dbReference type="AlphaFoldDB" id="A0A518H5H5"/>
<proteinExistence type="predicted"/>
<evidence type="ECO:0000313" key="4">
    <source>
        <dbReference type="EMBL" id="QDV36096.1"/>
    </source>
</evidence>
<protein>
    <recommendedName>
        <fullName evidence="3">DUF1559 domain-containing protein</fullName>
    </recommendedName>
</protein>
<sequence length="612" mass="65302" precursor="true">MRRAVRRGGARAPAGRVGWAIAVAAAGALLGPPGPASAEDRVETSFEGASYDRWVFRPMPGPPGSKWRAEDGLLVGTVRPGPVGYNALRFLADVHLVGDFEVVATYDVRSLPKPKTLPDFEVWEQANVIELHLSNASGEVGVYHNHRPDGQGIGFFARIPGGEDGWAHLPTAATWGRLGIRRAGETWTLLHGAEDGELASLGEAVLGTDPVDYLALMAVPMNTTSGLEVGFRDWSIRADRVVRLQQPPRSRAPYYWAAGALLVAIAAGLIAWRWRASRDAGPATRAAATRRGFTLIEVLVVVAVIGILVALLLPAVQMARESSRRAQCSNNLRQIGLALHNYEAALRAYPFGVGGWAPAGREPRWSAHSQLLPYLEQPALFDALNFVGVPWAHDPIPDNLWNRSILQATVSGFLCPSDAVSPADTLVYGHSSYRGNAGTQPINLPGDSPDGSGRNDGAFWFQSAIRTANVRDGLGNTAMFSERCLFDPGLVDPLGDFFLSGDSIESCRSAGPMTSPRMLVANQRPGGRWADGNALYTRYHHVLPPGSPSCLLGGIEDYGSPVVSTASSRHPGGVNLLTGDGSVHFVKSTIDPEVWKAYGTVAGGEAVPGLGD</sequence>
<dbReference type="OrthoDB" id="269614at2"/>
<feature type="transmembrane region" description="Helical" evidence="1">
    <location>
        <begin position="254"/>
        <end position="272"/>
    </location>
</feature>
<evidence type="ECO:0000256" key="1">
    <source>
        <dbReference type="SAM" id="Phobius"/>
    </source>
</evidence>
<dbReference type="PROSITE" id="PS00409">
    <property type="entry name" value="PROKAR_NTER_METHYL"/>
    <property type="match status" value="1"/>
</dbReference>
<dbReference type="Pfam" id="PF07596">
    <property type="entry name" value="SBP_bac_10"/>
    <property type="match status" value="1"/>
</dbReference>
<feature type="chain" id="PRO_5021993181" description="DUF1559 domain-containing protein" evidence="2">
    <location>
        <begin position="39"/>
        <end position="612"/>
    </location>
</feature>
<keyword evidence="1" id="KW-0812">Transmembrane</keyword>
<dbReference type="Gene3D" id="3.30.700.10">
    <property type="entry name" value="Glycoprotein, Type 4 Pilin"/>
    <property type="match status" value="1"/>
</dbReference>